<comment type="caution">
    <text evidence="1">The sequence shown here is derived from an EMBL/GenBank/DDBJ whole genome shotgun (WGS) entry which is preliminary data.</text>
</comment>
<reference evidence="1 2" key="1">
    <citation type="submission" date="2018-05" db="EMBL/GenBank/DDBJ databases">
        <title>Genomic Encyclopedia of Type Strains, Phase IV (KMG-IV): sequencing the most valuable type-strain genomes for metagenomic binning, comparative biology and taxonomic classification.</title>
        <authorList>
            <person name="Goeker M."/>
        </authorList>
    </citation>
    <scope>NUCLEOTIDE SEQUENCE [LARGE SCALE GENOMIC DNA]</scope>
    <source>
        <strain evidence="1 2">DSM 18773</strain>
    </source>
</reference>
<evidence type="ECO:0000313" key="1">
    <source>
        <dbReference type="EMBL" id="PWK15948.1"/>
    </source>
</evidence>
<dbReference type="OrthoDB" id="2376882at2"/>
<keyword evidence="2" id="KW-1185">Reference proteome</keyword>
<sequence>MNRGNKLWESHRMILPEHRARMLESEITPYVVPMLHEDVQEMIEYRVQEAMVRRQPLKLVVGESDGEHTVEGRVVSYRTETRSLQIHNEWGRFQIPIQNIVRVL</sequence>
<accession>A0A316DE84</accession>
<gene>
    <name evidence="1" type="ORF">C7459_102194</name>
</gene>
<dbReference type="EMBL" id="QGGL01000002">
    <property type="protein sequence ID" value="PWK15948.1"/>
    <property type="molecule type" value="Genomic_DNA"/>
</dbReference>
<dbReference type="Pfam" id="PF08863">
    <property type="entry name" value="YolD"/>
    <property type="match status" value="1"/>
</dbReference>
<proteinExistence type="predicted"/>
<dbReference type="Proteomes" id="UP000245634">
    <property type="component" value="Unassembled WGS sequence"/>
</dbReference>
<name>A0A316DE84_9BACL</name>
<evidence type="ECO:0000313" key="2">
    <source>
        <dbReference type="Proteomes" id="UP000245634"/>
    </source>
</evidence>
<dbReference type="AlphaFoldDB" id="A0A316DE84"/>
<dbReference type="RefSeq" id="WP_109686275.1">
    <property type="nucleotide sequence ID" value="NZ_QGGL01000002.1"/>
</dbReference>
<organism evidence="1 2">
    <name type="scientific">Tumebacillus permanentifrigoris</name>
    <dbReference type="NCBI Taxonomy" id="378543"/>
    <lineage>
        <taxon>Bacteria</taxon>
        <taxon>Bacillati</taxon>
        <taxon>Bacillota</taxon>
        <taxon>Bacilli</taxon>
        <taxon>Bacillales</taxon>
        <taxon>Alicyclobacillaceae</taxon>
        <taxon>Tumebacillus</taxon>
    </lineage>
</organism>
<dbReference type="InterPro" id="IPR014962">
    <property type="entry name" value="YolD"/>
</dbReference>
<protein>
    <submittedName>
        <fullName evidence="1">YolD-like protein</fullName>
    </submittedName>
</protein>